<dbReference type="GO" id="GO:0012505">
    <property type="term" value="C:endomembrane system"/>
    <property type="evidence" value="ECO:0007669"/>
    <property type="project" value="TreeGrafter"/>
</dbReference>
<protein>
    <submittedName>
        <fullName evidence="4">EOG090X0A5G</fullName>
    </submittedName>
</protein>
<keyword evidence="2" id="KW-0732">Signal</keyword>
<dbReference type="Gene3D" id="3.10.120.10">
    <property type="entry name" value="Cytochrome b5-like heme/steroid binding domain"/>
    <property type="match status" value="1"/>
</dbReference>
<dbReference type="Pfam" id="PF00173">
    <property type="entry name" value="Cyt-b5"/>
    <property type="match status" value="1"/>
</dbReference>
<dbReference type="EMBL" id="LR023531">
    <property type="protein sequence ID" value="SVE93150.1"/>
    <property type="molecule type" value="mRNA"/>
</dbReference>
<feature type="signal peptide" evidence="2">
    <location>
        <begin position="1"/>
        <end position="23"/>
    </location>
</feature>
<evidence type="ECO:0000313" key="4">
    <source>
        <dbReference type="EMBL" id="SVE93150.1"/>
    </source>
</evidence>
<dbReference type="InterPro" id="IPR001199">
    <property type="entry name" value="Cyt_B5-like_heme/steroid-bd"/>
</dbReference>
<comment type="similarity">
    <text evidence="1">Belongs to the cytochrome b5 family. MAPR subfamily.</text>
</comment>
<accession>A0A4Y7NIU9</accession>
<evidence type="ECO:0000256" key="2">
    <source>
        <dbReference type="SAM" id="SignalP"/>
    </source>
</evidence>
<dbReference type="AlphaFoldDB" id="A0A4Y7NIU9"/>
<dbReference type="InterPro" id="IPR036400">
    <property type="entry name" value="Cyt_B5-like_heme/steroid_sf"/>
</dbReference>
<name>A0A4Y7NIU9_9CRUS</name>
<evidence type="ECO:0000259" key="3">
    <source>
        <dbReference type="SMART" id="SM01117"/>
    </source>
</evidence>
<gene>
    <name evidence="4" type="primary">EOG090X0A5G</name>
</gene>
<dbReference type="SUPFAM" id="SSF55856">
    <property type="entry name" value="Cytochrome b5-like heme/steroid binding domain"/>
    <property type="match status" value="1"/>
</dbReference>
<dbReference type="PANTHER" id="PTHR10281">
    <property type="entry name" value="MEMBRANE-ASSOCIATED PROGESTERONE RECEPTOR COMPONENT-RELATED"/>
    <property type="match status" value="1"/>
</dbReference>
<organism evidence="4">
    <name type="scientific">Moina brachiata</name>
    <dbReference type="NCBI Taxonomy" id="675436"/>
    <lineage>
        <taxon>Eukaryota</taxon>
        <taxon>Metazoa</taxon>
        <taxon>Ecdysozoa</taxon>
        <taxon>Arthropoda</taxon>
        <taxon>Crustacea</taxon>
        <taxon>Branchiopoda</taxon>
        <taxon>Diplostraca</taxon>
        <taxon>Cladocera</taxon>
        <taxon>Anomopoda</taxon>
        <taxon>Moinidae</taxon>
        <taxon>Moina</taxon>
    </lineage>
</organism>
<evidence type="ECO:0000256" key="1">
    <source>
        <dbReference type="ARBA" id="ARBA00038357"/>
    </source>
</evidence>
<dbReference type="InterPro" id="IPR050577">
    <property type="entry name" value="MAPR/NEUFC/NENF-like"/>
</dbReference>
<proteinExistence type="evidence at transcript level"/>
<feature type="domain" description="Cytochrome b5 heme-binding" evidence="3">
    <location>
        <begin position="77"/>
        <end position="171"/>
    </location>
</feature>
<dbReference type="GO" id="GO:0016020">
    <property type="term" value="C:membrane"/>
    <property type="evidence" value="ECO:0007669"/>
    <property type="project" value="TreeGrafter"/>
</dbReference>
<dbReference type="SMART" id="SM01117">
    <property type="entry name" value="Cyt-b5"/>
    <property type="match status" value="1"/>
</dbReference>
<sequence>MNKLVKVSLVVVALGLLIAFIKPDALYNPTYIHNTVGKIPFLTTIFKYFHGGKSSSPSQDAGSSSATISEDAPLRIFSKEELAQYKGENGGDIYLALMGKVFDVSSGRDFYGPGGGYSFFSGVDGSRAFVTGDFTAGITDDITGLEDHDYIGLRDWVDFYEKTYKLLGKLNGIYYDAEGNPTEYYYQVKKWIKAAAGQKDEEDQLREKYPMCNVDYKPEEGSRVWCTPASGGVQRDWTGVPRSLHLPDKSIRLSQLRERCLNIRFQEKSFFEDENLGEHAIESDIRATSTQGLLFG</sequence>
<reference evidence="4" key="1">
    <citation type="submission" date="2018-08" db="EMBL/GenBank/DDBJ databases">
        <authorList>
            <person name="Cornetti L."/>
        </authorList>
    </citation>
    <scope>NUCLEOTIDE SEQUENCE</scope>
    <source>
        <strain evidence="4">DE-FRO-2-1</strain>
    </source>
</reference>
<feature type="chain" id="PRO_5021475439" evidence="2">
    <location>
        <begin position="24"/>
        <end position="296"/>
    </location>
</feature>
<dbReference type="PANTHER" id="PTHR10281:SF4">
    <property type="entry name" value="NEUFERRICIN"/>
    <property type="match status" value="1"/>
</dbReference>